<dbReference type="Proteomes" id="UP000788993">
    <property type="component" value="Unassembled WGS sequence"/>
</dbReference>
<keyword evidence="2" id="KW-1185">Reference proteome</keyword>
<dbReference type="AlphaFoldDB" id="A0A9P8PSA0"/>
<name>A0A9P8PSA0_9ASCO</name>
<organism evidence="1 2">
    <name type="scientific">Ogataea polymorpha</name>
    <dbReference type="NCBI Taxonomy" id="460523"/>
    <lineage>
        <taxon>Eukaryota</taxon>
        <taxon>Fungi</taxon>
        <taxon>Dikarya</taxon>
        <taxon>Ascomycota</taxon>
        <taxon>Saccharomycotina</taxon>
        <taxon>Pichiomycetes</taxon>
        <taxon>Pichiales</taxon>
        <taxon>Pichiaceae</taxon>
        <taxon>Ogataea</taxon>
    </lineage>
</organism>
<sequence>MASTRNGMTSAMMSVDLRPNRLQNPAEATTESRTMKIPTRPRPKRVRIRNASGEPDSTFIWCFWPPLPSAIDAYANITKYEMTTMRISLLVDLLSSFSRESSVLKLTSSPRARASTCSSNRYFSSTASHANELLT</sequence>
<reference evidence="1" key="1">
    <citation type="journal article" date="2021" name="Open Biol.">
        <title>Shared evolutionary footprints suggest mitochondrial oxidative damage underlies multiple complex I losses in fungi.</title>
        <authorList>
            <person name="Schikora-Tamarit M.A."/>
            <person name="Marcet-Houben M."/>
            <person name="Nosek J."/>
            <person name="Gabaldon T."/>
        </authorList>
    </citation>
    <scope>NUCLEOTIDE SEQUENCE</scope>
    <source>
        <strain evidence="1">NCAIM Y.01608</strain>
    </source>
</reference>
<evidence type="ECO:0000313" key="2">
    <source>
        <dbReference type="Proteomes" id="UP000788993"/>
    </source>
</evidence>
<dbReference type="EMBL" id="JAEUBD010000108">
    <property type="protein sequence ID" value="KAH3677393.1"/>
    <property type="molecule type" value="Genomic_DNA"/>
</dbReference>
<gene>
    <name evidence="1" type="ORF">OGATHE_000867</name>
</gene>
<reference evidence="1" key="2">
    <citation type="submission" date="2021-01" db="EMBL/GenBank/DDBJ databases">
        <authorList>
            <person name="Schikora-Tamarit M.A."/>
        </authorList>
    </citation>
    <scope>NUCLEOTIDE SEQUENCE</scope>
    <source>
        <strain evidence="1">NCAIM Y.01608</strain>
    </source>
</reference>
<proteinExistence type="predicted"/>
<protein>
    <submittedName>
        <fullName evidence="1">Uncharacterized protein</fullName>
    </submittedName>
</protein>
<accession>A0A9P8PSA0</accession>
<evidence type="ECO:0000313" key="1">
    <source>
        <dbReference type="EMBL" id="KAH3677393.1"/>
    </source>
</evidence>
<comment type="caution">
    <text evidence="1">The sequence shown here is derived from an EMBL/GenBank/DDBJ whole genome shotgun (WGS) entry which is preliminary data.</text>
</comment>